<protein>
    <submittedName>
        <fullName evidence="4">Aminomethyltransferase</fullName>
    </submittedName>
</protein>
<dbReference type="InterPro" id="IPR006222">
    <property type="entry name" value="GCVT_N"/>
</dbReference>
<dbReference type="InterPro" id="IPR028896">
    <property type="entry name" value="GcvT/YgfZ/DmdA"/>
</dbReference>
<reference evidence="4 5" key="1">
    <citation type="submission" date="2019-06" db="EMBL/GenBank/DDBJ databases">
        <title>Sequencing the genomes of 1000 actinobacteria strains.</title>
        <authorList>
            <person name="Klenk H.-P."/>
        </authorList>
    </citation>
    <scope>NUCLEOTIDE SEQUENCE [LARGE SCALE GENOMIC DNA]</scope>
    <source>
        <strain evidence="4 5">DSM 45511</strain>
    </source>
</reference>
<name>A0A543FXF8_9PSEU</name>
<dbReference type="GO" id="GO:0005829">
    <property type="term" value="C:cytosol"/>
    <property type="evidence" value="ECO:0007669"/>
    <property type="project" value="TreeGrafter"/>
</dbReference>
<evidence type="ECO:0000313" key="5">
    <source>
        <dbReference type="Proteomes" id="UP000319818"/>
    </source>
</evidence>
<evidence type="ECO:0000259" key="2">
    <source>
        <dbReference type="Pfam" id="PF08669"/>
    </source>
</evidence>
<dbReference type="GO" id="GO:0008168">
    <property type="term" value="F:methyltransferase activity"/>
    <property type="evidence" value="ECO:0007669"/>
    <property type="project" value="UniProtKB-KW"/>
</dbReference>
<evidence type="ECO:0000259" key="3">
    <source>
        <dbReference type="Pfam" id="PF09347"/>
    </source>
</evidence>
<dbReference type="Pfam" id="PF09347">
    <property type="entry name" value="DUF1989"/>
    <property type="match status" value="1"/>
</dbReference>
<dbReference type="OrthoDB" id="9772660at2"/>
<keyword evidence="5" id="KW-1185">Reference proteome</keyword>
<dbReference type="SUPFAM" id="SSF103025">
    <property type="entry name" value="Folate-binding domain"/>
    <property type="match status" value="1"/>
</dbReference>
<dbReference type="RefSeq" id="WP_142105187.1">
    <property type="nucleotide sequence ID" value="NZ_VFPH01000002.1"/>
</dbReference>
<dbReference type="AlphaFoldDB" id="A0A543FXF8"/>
<dbReference type="EMBL" id="VFPH01000002">
    <property type="protein sequence ID" value="TQM38520.1"/>
    <property type="molecule type" value="Genomic_DNA"/>
</dbReference>
<dbReference type="Gene3D" id="3.30.1360.120">
    <property type="entry name" value="Probable tRNA modification gtpase trme, domain 1"/>
    <property type="match status" value="1"/>
</dbReference>
<evidence type="ECO:0000259" key="1">
    <source>
        <dbReference type="Pfam" id="PF01571"/>
    </source>
</evidence>
<dbReference type="SUPFAM" id="SSF101790">
    <property type="entry name" value="Aminomethyltransferase beta-barrel domain"/>
    <property type="match status" value="1"/>
</dbReference>
<proteinExistence type="predicted"/>
<comment type="caution">
    <text evidence="4">The sequence shown here is derived from an EMBL/GenBank/DDBJ whole genome shotgun (WGS) entry which is preliminary data.</text>
</comment>
<feature type="domain" description="DUF1989" evidence="3">
    <location>
        <begin position="182"/>
        <end position="349"/>
    </location>
</feature>
<dbReference type="PANTHER" id="PTHR43757">
    <property type="entry name" value="AMINOMETHYLTRANSFERASE"/>
    <property type="match status" value="1"/>
</dbReference>
<accession>A0A543FXF8</accession>
<dbReference type="Pfam" id="PF08669">
    <property type="entry name" value="GCV_T_C"/>
    <property type="match status" value="1"/>
</dbReference>
<dbReference type="Proteomes" id="UP000319818">
    <property type="component" value="Unassembled WGS sequence"/>
</dbReference>
<organism evidence="4 5">
    <name type="scientific">Pseudonocardia cypriaca</name>
    <dbReference type="NCBI Taxonomy" id="882449"/>
    <lineage>
        <taxon>Bacteria</taxon>
        <taxon>Bacillati</taxon>
        <taxon>Actinomycetota</taxon>
        <taxon>Actinomycetes</taxon>
        <taxon>Pseudonocardiales</taxon>
        <taxon>Pseudonocardiaceae</taxon>
        <taxon>Pseudonocardia</taxon>
    </lineage>
</organism>
<keyword evidence="4" id="KW-0489">Methyltransferase</keyword>
<keyword evidence="4" id="KW-0808">Transferase</keyword>
<dbReference type="Pfam" id="PF01571">
    <property type="entry name" value="GCV_T"/>
    <property type="match status" value="1"/>
</dbReference>
<dbReference type="InterPro" id="IPR013977">
    <property type="entry name" value="GcvT_C"/>
</dbReference>
<gene>
    <name evidence="4" type="ORF">FB388_5760</name>
</gene>
<dbReference type="InterPro" id="IPR029043">
    <property type="entry name" value="GcvT/YgfZ_C"/>
</dbReference>
<feature type="domain" description="GCVT N-terminal" evidence="1">
    <location>
        <begin position="405"/>
        <end position="668"/>
    </location>
</feature>
<dbReference type="GO" id="GO:0032259">
    <property type="term" value="P:methylation"/>
    <property type="evidence" value="ECO:0007669"/>
    <property type="project" value="UniProtKB-KW"/>
</dbReference>
<dbReference type="InterPro" id="IPR027266">
    <property type="entry name" value="TrmE/GcvT-like"/>
</dbReference>
<sequence length="778" mass="85628">MTLSPPSPRLLLPGLVPREPGLETYWVRPGGVTAVRLAAGDRIDVVDRQGMQPAELTVLGPKRALGVAQDAPATTVRALALREGDGARAVLAVLAEHGVDPSAATAARLFGGRSPAGARESFTAVDAADVLVAAPALPMLVDAEPANPPSDLLLEVRRGAQRPAMEPHLPEPLAEPVLDLRIDAATACSYEVREGQYIQIIDVEGRQCSDFVAFGARQLQDGVERGLDSTTTRYLMGNAYPQPGLFGKFYDQDAQPLVEIVRDTVGRHDTFGLACNPKYYEDMGYPGHVNCTDNFNAQLARYGVAARKGWPALNLFYNTMFDDHNLLVFDEPWSRPGDYVLMRATTDLVCASSACPDDIDPSNAWVPTDVHVRVYDARRKFSMAIAHRVTPESEATLSRETAFNERTSALTRQFVEYRGYWLPSSFDGHGVQEEYWACRERAAVMDLSPLRKFEVLGPDAEALLQATVTRNIRKLSHGQVVYSAMCNETGGMIDDCTIFRLGDTNFRFVGGDEYDGVWLREQAQRLGLDRVWVKHSTDQLHNIAVQGPASRDLLASIVWTPPTQPRFTDLTWFRFAIGRIGDHNGIPLLISRTGYSGELGYELWVHPRDASALWDAVWEAGRPHGLTPLGLEALDVLRIEAGLVFAGYDFCDQTDPFEAGIGFTVPLKTKEDDFVGREALLERKAHPQRTLVGLELAGNEPAQHGDPVHVGRSRVGVVTSATRSPVLRKNIALCRIAVQHAEIDTAVEVGKLDGHGKRIPARVVRFPFYDPDKTRPRS</sequence>
<feature type="domain" description="Aminomethyltransferase C-terminal" evidence="2">
    <location>
        <begin position="689"/>
        <end position="770"/>
    </location>
</feature>
<dbReference type="InterPro" id="IPR018959">
    <property type="entry name" value="DUF1989"/>
</dbReference>
<dbReference type="PANTHER" id="PTHR43757:SF2">
    <property type="entry name" value="AMINOMETHYLTRANSFERASE, MITOCHONDRIAL"/>
    <property type="match status" value="1"/>
</dbReference>
<evidence type="ECO:0000313" key="4">
    <source>
        <dbReference type="EMBL" id="TQM38520.1"/>
    </source>
</evidence>